<accession>A0ABV6Z5T1</accession>
<sequence length="124" mass="14219">MVEIEYENKRKYPRLSAKHLISYEYFDDEQTEDIEGLALSQNVSIGGVLIEIDREVQKGGTLLLEIALKDHVIKATGLIVHCKKTMRKKFDIGIRFTQIDPSDLEVLANYYDERGIDLDFEGVV</sequence>
<protein>
    <submittedName>
        <fullName evidence="2">PilZ domain-containing protein</fullName>
    </submittedName>
</protein>
<evidence type="ECO:0000313" key="3">
    <source>
        <dbReference type="Proteomes" id="UP001594351"/>
    </source>
</evidence>
<keyword evidence="3" id="KW-1185">Reference proteome</keyword>
<dbReference type="SUPFAM" id="SSF141371">
    <property type="entry name" value="PilZ domain-like"/>
    <property type="match status" value="1"/>
</dbReference>
<dbReference type="EMBL" id="JBHPBY010000579">
    <property type="protein sequence ID" value="MFC1853708.1"/>
    <property type="molecule type" value="Genomic_DNA"/>
</dbReference>
<gene>
    <name evidence="2" type="ORF">ACFL27_26290</name>
</gene>
<name>A0ABV6Z5T1_UNCC1</name>
<evidence type="ECO:0000313" key="2">
    <source>
        <dbReference type="EMBL" id="MFC1853708.1"/>
    </source>
</evidence>
<dbReference type="Gene3D" id="2.40.10.220">
    <property type="entry name" value="predicted glycosyltransferase like domains"/>
    <property type="match status" value="1"/>
</dbReference>
<reference evidence="2 3" key="1">
    <citation type="submission" date="2024-09" db="EMBL/GenBank/DDBJ databases">
        <title>Laminarin stimulates single cell rates of sulfate reduction while oxygen inhibits transcriptomic activity in coastal marine sediment.</title>
        <authorList>
            <person name="Lindsay M."/>
            <person name="Orcutt B."/>
            <person name="Emerson D."/>
            <person name="Stepanauskas R."/>
            <person name="D'Angelo T."/>
        </authorList>
    </citation>
    <scope>NUCLEOTIDE SEQUENCE [LARGE SCALE GENOMIC DNA]</scope>
    <source>
        <strain evidence="2">SAG AM-311-K15</strain>
    </source>
</reference>
<dbReference type="InterPro" id="IPR009875">
    <property type="entry name" value="PilZ_domain"/>
</dbReference>
<feature type="domain" description="PilZ" evidence="1">
    <location>
        <begin position="8"/>
        <end position="111"/>
    </location>
</feature>
<organism evidence="2 3">
    <name type="scientific">candidate division CSSED10-310 bacterium</name>
    <dbReference type="NCBI Taxonomy" id="2855610"/>
    <lineage>
        <taxon>Bacteria</taxon>
        <taxon>Bacteria division CSSED10-310</taxon>
    </lineage>
</organism>
<proteinExistence type="predicted"/>
<dbReference type="Pfam" id="PF07238">
    <property type="entry name" value="PilZ"/>
    <property type="match status" value="1"/>
</dbReference>
<comment type="caution">
    <text evidence="2">The sequence shown here is derived from an EMBL/GenBank/DDBJ whole genome shotgun (WGS) entry which is preliminary data.</text>
</comment>
<dbReference type="Proteomes" id="UP001594351">
    <property type="component" value="Unassembled WGS sequence"/>
</dbReference>
<evidence type="ECO:0000259" key="1">
    <source>
        <dbReference type="Pfam" id="PF07238"/>
    </source>
</evidence>